<sequence length="184" mass="19980">MAFNIDTFTAKLKSGGALGSLFECELTAAKGSGSVIGDFKFMCKEAVLPASTIEQGTVTYMGRALQIPGNRAAQQLNTTVYNDEDMAIRNHIESWMELINSNRTNSRASGMAAIGSYTGALKVKQLSKEDTGTLKTYEFIDAWPSSCAEIPLSWETNEIQTFAVTWDYNYWKTSDAAGTVISGG</sequence>
<dbReference type="EMBL" id="UINC01028201">
    <property type="protein sequence ID" value="SVB08761.1"/>
    <property type="molecule type" value="Genomic_DNA"/>
</dbReference>
<gene>
    <name evidence="1" type="ORF">METZ01_LOCUS161615</name>
</gene>
<evidence type="ECO:0000313" key="1">
    <source>
        <dbReference type="EMBL" id="SVB08761.1"/>
    </source>
</evidence>
<proteinExistence type="predicted"/>
<evidence type="ECO:0008006" key="2">
    <source>
        <dbReference type="Google" id="ProtNLM"/>
    </source>
</evidence>
<name>A0A382B5H2_9ZZZZ</name>
<protein>
    <recommendedName>
        <fullName evidence="2">Phage tail protein</fullName>
    </recommendedName>
</protein>
<organism evidence="1">
    <name type="scientific">marine metagenome</name>
    <dbReference type="NCBI Taxonomy" id="408172"/>
    <lineage>
        <taxon>unclassified sequences</taxon>
        <taxon>metagenomes</taxon>
        <taxon>ecological metagenomes</taxon>
    </lineage>
</organism>
<reference evidence="1" key="1">
    <citation type="submission" date="2018-05" db="EMBL/GenBank/DDBJ databases">
        <authorList>
            <person name="Lanie J.A."/>
            <person name="Ng W.-L."/>
            <person name="Kazmierczak K.M."/>
            <person name="Andrzejewski T.M."/>
            <person name="Davidsen T.M."/>
            <person name="Wayne K.J."/>
            <person name="Tettelin H."/>
            <person name="Glass J.I."/>
            <person name="Rusch D."/>
            <person name="Podicherti R."/>
            <person name="Tsui H.-C.T."/>
            <person name="Winkler M.E."/>
        </authorList>
    </citation>
    <scope>NUCLEOTIDE SEQUENCE</scope>
</reference>
<dbReference type="AlphaFoldDB" id="A0A382B5H2"/>
<accession>A0A382B5H2</accession>